<dbReference type="AlphaFoldDB" id="A0A9P1DD56"/>
<feature type="transmembrane region" description="Helical" evidence="2">
    <location>
        <begin position="60"/>
        <end position="81"/>
    </location>
</feature>
<gene>
    <name evidence="3" type="ORF">C1SCF055_LOCUS33580</name>
</gene>
<feature type="transmembrane region" description="Helical" evidence="2">
    <location>
        <begin position="250"/>
        <end position="268"/>
    </location>
</feature>
<sequence>MINMRIQQWSLFREDIRDLFNLTTSHMSTYMVVGTLFLGYSVSHMWYITTFPEDPPWLKFFWMNCFISAMCYGFLAVWLAMHGAIAAQSASVQLLTRAIRPPYPSASELGSVRHELANYEASGPLKFFSPPKFAGRSGSSTSANSSALAERGQSSVQASGTEGPVEDQRGNAFDGPSSKHPAGLPSPWEFAPGLSAEMGMHVKLFQQLQETFLPFDAYARVCLMTGVSNVVTAFSYFWIAHQDWTHEGSFLAALGGSCLLMFTTLVLYKLDLYVEKRRLWIFKSVVLCAPIVSMASLITWRKGQGWQAVHALTEWVLVCSTCLMHICWLALFVWEARPSKENLDLPLSFRSVRYLDVFSSLRKRQTLQRQMASSASRRRRASVSENSEEMGAVEHLSADYIFHLIRELLNACEHSQSLLSEEEVRCLQLAKARLLERGMSPDAEPQGHGHEGLWLQRVLENDLGQPVLYFVNTKTLDVMWTDPPISQQLFFEDLDMEIRRLVDPAGESLAGDVILGQETSDDLQQFEIAGSEAAEGPSVPAAQQPLVPTLRRPGSSHGQSSMPWKYFLQISSMILCVWVVTTLYCMINVGREAGRATLFQGKAGPWPHDFFAPSALACHGQQVLLGDRFTVYPGRIDQEGLSMDDAIFSTLEGHGFEWGAIAARSAQHLFLLQRDGHAIHEFFDGALVQRWEVSLADAVHAMSLLSADLARQHCQNSAASEPDIHPWAILAAAGHDVVILCPRSHGSHGTLYPRRWLPQAASEHATVALQMPSREHLWLLRSQTVANQAEKSAKVWLVREHLQSGHMDNFALPKDRSWAPGLCIRNSSLLLAAYHPRDKSPEIWHLETIDS</sequence>
<name>A0A9P1DD56_9DINO</name>
<protein>
    <submittedName>
        <fullName evidence="3">Uncharacterized protein</fullName>
    </submittedName>
</protein>
<keyword evidence="2" id="KW-1133">Transmembrane helix</keyword>
<comment type="caution">
    <text evidence="3">The sequence shown here is derived from an EMBL/GenBank/DDBJ whole genome shotgun (WGS) entry which is preliminary data.</text>
</comment>
<feature type="region of interest" description="Disordered" evidence="1">
    <location>
        <begin position="138"/>
        <end position="183"/>
    </location>
</feature>
<dbReference type="EMBL" id="CAMXCT020004201">
    <property type="protein sequence ID" value="CAL1161480.1"/>
    <property type="molecule type" value="Genomic_DNA"/>
</dbReference>
<evidence type="ECO:0000313" key="5">
    <source>
        <dbReference type="Proteomes" id="UP001152797"/>
    </source>
</evidence>
<accession>A0A9P1DD56</accession>
<dbReference type="Proteomes" id="UP001152797">
    <property type="component" value="Unassembled WGS sequence"/>
</dbReference>
<evidence type="ECO:0000313" key="4">
    <source>
        <dbReference type="EMBL" id="CAL1161480.1"/>
    </source>
</evidence>
<feature type="transmembrane region" description="Helical" evidence="2">
    <location>
        <begin position="280"/>
        <end position="300"/>
    </location>
</feature>
<evidence type="ECO:0000313" key="3">
    <source>
        <dbReference type="EMBL" id="CAI4008105.1"/>
    </source>
</evidence>
<dbReference type="EMBL" id="CAMXCT010004201">
    <property type="protein sequence ID" value="CAI4008105.1"/>
    <property type="molecule type" value="Genomic_DNA"/>
</dbReference>
<feature type="transmembrane region" description="Helical" evidence="2">
    <location>
        <begin position="566"/>
        <end position="589"/>
    </location>
</feature>
<reference evidence="4" key="2">
    <citation type="submission" date="2024-04" db="EMBL/GenBank/DDBJ databases">
        <authorList>
            <person name="Chen Y."/>
            <person name="Shah S."/>
            <person name="Dougan E. K."/>
            <person name="Thang M."/>
            <person name="Chan C."/>
        </authorList>
    </citation>
    <scope>NUCLEOTIDE SEQUENCE [LARGE SCALE GENOMIC DNA]</scope>
</reference>
<keyword evidence="2" id="KW-0472">Membrane</keyword>
<keyword evidence="2" id="KW-0812">Transmembrane</keyword>
<feature type="compositionally biased region" description="Low complexity" evidence="1">
    <location>
        <begin position="138"/>
        <end position="149"/>
    </location>
</feature>
<evidence type="ECO:0000256" key="1">
    <source>
        <dbReference type="SAM" id="MobiDB-lite"/>
    </source>
</evidence>
<organism evidence="3">
    <name type="scientific">Cladocopium goreaui</name>
    <dbReference type="NCBI Taxonomy" id="2562237"/>
    <lineage>
        <taxon>Eukaryota</taxon>
        <taxon>Sar</taxon>
        <taxon>Alveolata</taxon>
        <taxon>Dinophyceae</taxon>
        <taxon>Suessiales</taxon>
        <taxon>Symbiodiniaceae</taxon>
        <taxon>Cladocopium</taxon>
    </lineage>
</organism>
<dbReference type="OrthoDB" id="418760at2759"/>
<reference evidence="3" key="1">
    <citation type="submission" date="2022-10" db="EMBL/GenBank/DDBJ databases">
        <authorList>
            <person name="Chen Y."/>
            <person name="Dougan E. K."/>
            <person name="Chan C."/>
            <person name="Rhodes N."/>
            <person name="Thang M."/>
        </authorList>
    </citation>
    <scope>NUCLEOTIDE SEQUENCE</scope>
</reference>
<feature type="transmembrane region" description="Helical" evidence="2">
    <location>
        <begin position="217"/>
        <end position="238"/>
    </location>
</feature>
<dbReference type="EMBL" id="CAMXCT030004201">
    <property type="protein sequence ID" value="CAL4795417.1"/>
    <property type="molecule type" value="Genomic_DNA"/>
</dbReference>
<feature type="transmembrane region" description="Helical" evidence="2">
    <location>
        <begin position="20"/>
        <end position="40"/>
    </location>
</feature>
<keyword evidence="5" id="KW-1185">Reference proteome</keyword>
<proteinExistence type="predicted"/>
<feature type="transmembrane region" description="Helical" evidence="2">
    <location>
        <begin position="312"/>
        <end position="334"/>
    </location>
</feature>
<evidence type="ECO:0000256" key="2">
    <source>
        <dbReference type="SAM" id="Phobius"/>
    </source>
</evidence>